<keyword evidence="2" id="KW-1185">Reference proteome</keyword>
<protein>
    <submittedName>
        <fullName evidence="1">Histone-lysine N-methyltransferase EHMT1</fullName>
    </submittedName>
</protein>
<comment type="caution">
    <text evidence="1">The sequence shown here is derived from an EMBL/GenBank/DDBJ whole genome shotgun (WGS) entry which is preliminary data.</text>
</comment>
<name>A0ABP0MQ19_9DINO</name>
<sequence>MAWRALLCCLLAEVATAETASCSPSEDEETAQRTSFVQMAKHLEKHLESREAALPGVCLRSLSWEIYRKPIQEVLKDHPNYDGWCIYGIMGELFSKCAVAREVRQLVPFTDVIQKKESPMHLGRTQRFVLEGSEVNVDRMHVLDDLYCHVNGWYELSSEAASNYSYVEEASKKYCQSLEEKVPGYRTMSLADVTKISGENEDWLASLRQDLVHLPQKVSNGLLALGAAKCLMSGTGSAAICDMAHCAKKKEEKLMLQQKKLG</sequence>
<reference evidence="1 2" key="1">
    <citation type="submission" date="2024-02" db="EMBL/GenBank/DDBJ databases">
        <authorList>
            <person name="Chen Y."/>
            <person name="Shah S."/>
            <person name="Dougan E. K."/>
            <person name="Thang M."/>
            <person name="Chan C."/>
        </authorList>
    </citation>
    <scope>NUCLEOTIDE SEQUENCE [LARGE SCALE GENOMIC DNA]</scope>
</reference>
<organism evidence="1 2">
    <name type="scientific">Durusdinium trenchii</name>
    <dbReference type="NCBI Taxonomy" id="1381693"/>
    <lineage>
        <taxon>Eukaryota</taxon>
        <taxon>Sar</taxon>
        <taxon>Alveolata</taxon>
        <taxon>Dinophyceae</taxon>
        <taxon>Suessiales</taxon>
        <taxon>Symbiodiniaceae</taxon>
        <taxon>Durusdinium</taxon>
    </lineage>
</organism>
<dbReference type="Proteomes" id="UP001642464">
    <property type="component" value="Unassembled WGS sequence"/>
</dbReference>
<dbReference type="EMBL" id="CAXAMM010023381">
    <property type="protein sequence ID" value="CAK9053576.1"/>
    <property type="molecule type" value="Genomic_DNA"/>
</dbReference>
<evidence type="ECO:0000313" key="2">
    <source>
        <dbReference type="Proteomes" id="UP001642464"/>
    </source>
</evidence>
<evidence type="ECO:0000313" key="1">
    <source>
        <dbReference type="EMBL" id="CAK9053576.1"/>
    </source>
</evidence>
<gene>
    <name evidence="1" type="ORF">SCF082_LOCUS29173</name>
</gene>
<accession>A0ABP0MQ19</accession>
<proteinExistence type="predicted"/>